<dbReference type="EMBL" id="WLZY01000002">
    <property type="protein sequence ID" value="NDL57150.1"/>
    <property type="molecule type" value="Genomic_DNA"/>
</dbReference>
<proteinExistence type="predicted"/>
<protein>
    <submittedName>
        <fullName evidence="2">Uncharacterized protein</fullName>
    </submittedName>
</protein>
<sequence>MTAVTLVVGGLLTLAGIIAYAVSDAASATALIPSVVGVLLLVCGLLARKASIHKHAIHAAMVIALLGALGSLMNVVQIGDLIDGTAERPAAIVVSIIMFVILVAYLVLGVRSFISARRQRVNP</sequence>
<feature type="transmembrane region" description="Helical" evidence="1">
    <location>
        <begin position="90"/>
        <end position="110"/>
    </location>
</feature>
<dbReference type="AlphaFoldDB" id="A0A7K3M1N1"/>
<keyword evidence="1" id="KW-0812">Transmembrane</keyword>
<name>A0A7K3M1N1_9ACTN</name>
<accession>A0A7K3M1N1</accession>
<dbReference type="RefSeq" id="WP_162449822.1">
    <property type="nucleotide sequence ID" value="NZ_WLZY01000002.1"/>
</dbReference>
<reference evidence="2 3" key="1">
    <citation type="submission" date="2019-11" db="EMBL/GenBank/DDBJ databases">
        <authorList>
            <person name="Li X.-J."/>
            <person name="Feng X.-M."/>
        </authorList>
    </citation>
    <scope>NUCLEOTIDE SEQUENCE [LARGE SCALE GENOMIC DNA]</scope>
    <source>
        <strain evidence="2 3">XMNu-373</strain>
    </source>
</reference>
<keyword evidence="3" id="KW-1185">Reference proteome</keyword>
<evidence type="ECO:0000256" key="1">
    <source>
        <dbReference type="SAM" id="Phobius"/>
    </source>
</evidence>
<feature type="transmembrane region" description="Helical" evidence="1">
    <location>
        <begin position="59"/>
        <end position="78"/>
    </location>
</feature>
<organism evidence="2 3">
    <name type="scientific">Phytoactinopolyspora mesophila</name>
    <dbReference type="NCBI Taxonomy" id="2650750"/>
    <lineage>
        <taxon>Bacteria</taxon>
        <taxon>Bacillati</taxon>
        <taxon>Actinomycetota</taxon>
        <taxon>Actinomycetes</taxon>
        <taxon>Jiangellales</taxon>
        <taxon>Jiangellaceae</taxon>
        <taxon>Phytoactinopolyspora</taxon>
    </lineage>
</organism>
<comment type="caution">
    <text evidence="2">The sequence shown here is derived from an EMBL/GenBank/DDBJ whole genome shotgun (WGS) entry which is preliminary data.</text>
</comment>
<dbReference type="Proteomes" id="UP000460435">
    <property type="component" value="Unassembled WGS sequence"/>
</dbReference>
<keyword evidence="1" id="KW-1133">Transmembrane helix</keyword>
<feature type="transmembrane region" description="Helical" evidence="1">
    <location>
        <begin position="29"/>
        <end position="47"/>
    </location>
</feature>
<evidence type="ECO:0000313" key="3">
    <source>
        <dbReference type="Proteomes" id="UP000460435"/>
    </source>
</evidence>
<evidence type="ECO:0000313" key="2">
    <source>
        <dbReference type="EMBL" id="NDL57150.1"/>
    </source>
</evidence>
<keyword evidence="1" id="KW-0472">Membrane</keyword>
<gene>
    <name evidence="2" type="ORF">F7O44_08715</name>
</gene>